<feature type="region of interest" description="Disordered" evidence="1">
    <location>
        <begin position="90"/>
        <end position="125"/>
    </location>
</feature>
<reference evidence="2" key="1">
    <citation type="submission" date="2020-05" db="EMBL/GenBank/DDBJ databases">
        <title>Mycena genomes resolve the evolution of fungal bioluminescence.</title>
        <authorList>
            <person name="Tsai I.J."/>
        </authorList>
    </citation>
    <scope>NUCLEOTIDE SEQUENCE</scope>
    <source>
        <strain evidence="2">160909Yilan</strain>
    </source>
</reference>
<protein>
    <recommendedName>
        <fullName evidence="4">Protein kinase domain-containing protein</fullName>
    </recommendedName>
</protein>
<evidence type="ECO:0008006" key="4">
    <source>
        <dbReference type="Google" id="ProtNLM"/>
    </source>
</evidence>
<dbReference type="AlphaFoldDB" id="A0A8H6Y7D9"/>
<keyword evidence="3" id="KW-1185">Reference proteome</keyword>
<dbReference type="EMBL" id="JACAZH010000012">
    <property type="protein sequence ID" value="KAF7353209.1"/>
    <property type="molecule type" value="Genomic_DNA"/>
</dbReference>
<name>A0A8H6Y7D9_9AGAR</name>
<evidence type="ECO:0000256" key="1">
    <source>
        <dbReference type="SAM" id="MobiDB-lite"/>
    </source>
</evidence>
<evidence type="ECO:0000313" key="2">
    <source>
        <dbReference type="EMBL" id="KAF7353209.1"/>
    </source>
</evidence>
<accession>A0A8H6Y7D9</accession>
<evidence type="ECO:0000313" key="3">
    <source>
        <dbReference type="Proteomes" id="UP000623467"/>
    </source>
</evidence>
<comment type="caution">
    <text evidence="2">The sequence shown here is derived from an EMBL/GenBank/DDBJ whole genome shotgun (WGS) entry which is preliminary data.</text>
</comment>
<organism evidence="2 3">
    <name type="scientific">Mycena sanguinolenta</name>
    <dbReference type="NCBI Taxonomy" id="230812"/>
    <lineage>
        <taxon>Eukaryota</taxon>
        <taxon>Fungi</taxon>
        <taxon>Dikarya</taxon>
        <taxon>Basidiomycota</taxon>
        <taxon>Agaricomycotina</taxon>
        <taxon>Agaricomycetes</taxon>
        <taxon>Agaricomycetidae</taxon>
        <taxon>Agaricales</taxon>
        <taxon>Marasmiineae</taxon>
        <taxon>Mycenaceae</taxon>
        <taxon>Mycena</taxon>
    </lineage>
</organism>
<dbReference type="Proteomes" id="UP000623467">
    <property type="component" value="Unassembled WGS sequence"/>
</dbReference>
<proteinExistence type="predicted"/>
<gene>
    <name evidence="2" type="ORF">MSAN_01508600</name>
</gene>
<sequence length="677" mass="76474">MDPQADSDEEFIVLSASDCTESASALFPQAAGLKSSAELFVKSIGLLPSLLGARVTEFQASGTTRTYTQKYSETMGRQIVDQRSVTNYYISGGRGGSGGEGGDKGGDGGTGQGPTVHFGQPQEREPSKFQRIRLGDIKLIKEFKEMRSSPRWSVVGHQTSGASVRRVYKAKLEGRESGHLTVTMYEGDRAEEEWNQDLANYESIRHPNIMQLYGLVSSKGLYAMVFHDELIPFAQFLRRFEHSPILRTYILGYCLIIKGTEHEEAASYISDVFPMSPIRDYDNLTVWVRAQTGELCLDLAQGGSGMAINFAWWRDSRVLRLEILTLDAPDLEDIIISSLGEDQFHQLCSGYPITQLQYFQVSTEHLVGPGVFWLDSQCGTCVRITEPLQILPEEELKWYNYENAPDELLPSSWIRYDFPRRFALPLELNLWFPSLQIRKAWLAQANRIFAELQKPEHVEDYVCIDRVCFMLQIADERDIPDGYLLVCPPRDFRTGTEPHSNLYQWPACPVYWSLDPSGADRLSTEDARILGFPAIHIETRIDGFSWDRSVYKGLRRFHEGKGHDPESREVARRLGYPLYEVLRDRVPFPAREVNDEPYPWRFAGRRLNILDEDALDGDIPLVRDVAEDLDDLERDGFALGDDGVHHAGYTPTCTDCAAPKVPRPARPNPTQAGLLAG</sequence>